<dbReference type="GO" id="GO:0000976">
    <property type="term" value="F:transcription cis-regulatory region binding"/>
    <property type="evidence" value="ECO:0007669"/>
    <property type="project" value="TreeGrafter"/>
</dbReference>
<reference evidence="8" key="2">
    <citation type="submission" date="2018-12" db="EMBL/GenBank/DDBJ databases">
        <authorList>
            <person name="Behra P.R.K."/>
            <person name="Das S."/>
            <person name="Pettersson B.M.F."/>
            <person name="Shirreff L."/>
            <person name="Ducote T."/>
            <person name="Jacobsson K.-G."/>
            <person name="Ennis D.G."/>
            <person name="Kirsebom L.A."/>
        </authorList>
    </citation>
    <scope>NUCLEOTIDE SEQUENCE</scope>
    <source>
        <strain evidence="8">DSM 45524</strain>
    </source>
</reference>
<keyword evidence="3" id="KW-0804">Transcription</keyword>
<dbReference type="Proteomes" id="UP000295165">
    <property type="component" value="Unassembled WGS sequence"/>
</dbReference>
<dbReference type="GeneID" id="57167951"/>
<feature type="DNA-binding region" description="H-T-H motif" evidence="4">
    <location>
        <begin position="43"/>
        <end position="62"/>
    </location>
</feature>
<dbReference type="EMBL" id="MLIK01000019">
    <property type="protein sequence ID" value="OHU21725.1"/>
    <property type="molecule type" value="Genomic_DNA"/>
</dbReference>
<dbReference type="RefSeq" id="WP_070938189.1">
    <property type="nucleotide sequence ID" value="NZ_MAFQ01000004.1"/>
</dbReference>
<accession>A0A1S1L8G6</accession>
<proteinExistence type="predicted"/>
<dbReference type="Proteomes" id="UP000179616">
    <property type="component" value="Unassembled WGS sequence"/>
</dbReference>
<dbReference type="EMBL" id="PECC01000027">
    <property type="protein sequence ID" value="TDZ51007.1"/>
    <property type="molecule type" value="Genomic_DNA"/>
</dbReference>
<organism evidence="7 10">
    <name type="scientific">Mycobacteroides franklinii</name>
    <dbReference type="NCBI Taxonomy" id="948102"/>
    <lineage>
        <taxon>Bacteria</taxon>
        <taxon>Bacillati</taxon>
        <taxon>Actinomycetota</taxon>
        <taxon>Actinomycetes</taxon>
        <taxon>Mycobacteriales</taxon>
        <taxon>Mycobacteriaceae</taxon>
        <taxon>Mycobacteroides</taxon>
    </lineage>
</organism>
<dbReference type="STRING" id="948102.BKG76_14170"/>
<dbReference type="InterPro" id="IPR001647">
    <property type="entry name" value="HTH_TetR"/>
</dbReference>
<dbReference type="EMBL" id="RXLR01000014">
    <property type="protein sequence ID" value="TDH22264.1"/>
    <property type="molecule type" value="Genomic_DNA"/>
</dbReference>
<dbReference type="PANTHER" id="PTHR30055">
    <property type="entry name" value="HTH-TYPE TRANSCRIPTIONAL REGULATOR RUTR"/>
    <property type="match status" value="1"/>
</dbReference>
<reference evidence="11 12" key="3">
    <citation type="journal article" date="2019" name="Sci. Rep.">
        <title>Extended insight into the Mycobacterium chelonae-abscessus complex through whole genome sequencing of Mycobacterium salmoniphilum outbreak and Mycobacterium salmoniphilum-like strains.</title>
        <authorList>
            <person name="Behra P.R.K."/>
            <person name="Das S."/>
            <person name="Pettersson B.M.F."/>
            <person name="Shirreff L."/>
            <person name="DuCote T."/>
            <person name="Jacobsson K.G."/>
            <person name="Ennis D.G."/>
            <person name="Kirsebom L.A."/>
        </authorList>
    </citation>
    <scope>NUCLEOTIDE SEQUENCE [LARGE SCALE GENOMIC DNA]</scope>
    <source>
        <strain evidence="9 11">CCUG 63697</strain>
        <strain evidence="8 12">DSM 45524</strain>
    </source>
</reference>
<dbReference type="OrthoDB" id="9790413at2"/>
<keyword evidence="1" id="KW-0805">Transcription regulation</keyword>
<evidence type="ECO:0000313" key="12">
    <source>
        <dbReference type="Proteomes" id="UP000295627"/>
    </source>
</evidence>
<dbReference type="PROSITE" id="PS50977">
    <property type="entry name" value="HTH_TETR_2"/>
    <property type="match status" value="1"/>
</dbReference>
<feature type="domain" description="HTH tetR-type" evidence="6">
    <location>
        <begin position="20"/>
        <end position="80"/>
    </location>
</feature>
<sequence length="206" mass="22376">MTNGQTHRTYGGKTREQRRDERRAALVRAGRELWSDKGLAAVTVRGVCARTRLTDRYFYEQFEVIGDLVLQIVDDVFTELFASMAEAGRLAGDNPHAQLTAGLTAYLEQSVADRAVLRILTSDLAGYPGLAAKRRTLQHRVARAILLTIAPGVSTPEPALLDAAVFGVGGVTLLMEDWLADESRCSAGELGAKATDMCMRLLGPLT</sequence>
<gene>
    <name evidence="7" type="ORF">BKG76_14170</name>
    <name evidence="9" type="ORF">CCUG63697_02522</name>
    <name evidence="8" type="ORF">EJ571_10040</name>
</gene>
<dbReference type="Gene3D" id="1.10.357.10">
    <property type="entry name" value="Tetracycline Repressor, domain 2"/>
    <property type="match status" value="1"/>
</dbReference>
<keyword evidence="2 4" id="KW-0238">DNA-binding</keyword>
<comment type="caution">
    <text evidence="7">The sequence shown here is derived from an EMBL/GenBank/DDBJ whole genome shotgun (WGS) entry which is preliminary data.</text>
</comment>
<evidence type="ECO:0000313" key="10">
    <source>
        <dbReference type="Proteomes" id="UP000179616"/>
    </source>
</evidence>
<dbReference type="GO" id="GO:0003700">
    <property type="term" value="F:DNA-binding transcription factor activity"/>
    <property type="evidence" value="ECO:0007669"/>
    <property type="project" value="TreeGrafter"/>
</dbReference>
<evidence type="ECO:0000256" key="2">
    <source>
        <dbReference type="ARBA" id="ARBA00023125"/>
    </source>
</evidence>
<evidence type="ECO:0000313" key="9">
    <source>
        <dbReference type="EMBL" id="TDZ51007.1"/>
    </source>
</evidence>
<reference evidence="7 10" key="1">
    <citation type="submission" date="2016-10" db="EMBL/GenBank/DDBJ databases">
        <title>Evaluation of Human, Veterinary and Environmental Mycobacterium chelonae Isolates by Core Genome Phylogenomic Analysis, Targeted Gene Comparison, and Anti-microbial Susceptibility Patterns: A Tale of Mistaken Identities.</title>
        <authorList>
            <person name="Fogelson S.B."/>
            <person name="Camus A.C."/>
            <person name="Lorenz W."/>
            <person name="Vasireddy R."/>
            <person name="Vasireddy S."/>
            <person name="Smith T."/>
            <person name="Brown-Elliott B.A."/>
            <person name="Wallace R.J.Jr."/>
            <person name="Hasan N.A."/>
            <person name="Reischl U."/>
            <person name="Sanchez S."/>
        </authorList>
    </citation>
    <scope>NUCLEOTIDE SEQUENCE [LARGE SCALE GENOMIC DNA]</scope>
    <source>
        <strain evidence="7 10">1559</strain>
    </source>
</reference>
<dbReference type="InterPro" id="IPR009057">
    <property type="entry name" value="Homeodomain-like_sf"/>
</dbReference>
<feature type="region of interest" description="Disordered" evidence="5">
    <location>
        <begin position="1"/>
        <end position="21"/>
    </location>
</feature>
<evidence type="ECO:0000313" key="8">
    <source>
        <dbReference type="EMBL" id="TDH22264.1"/>
    </source>
</evidence>
<evidence type="ECO:0000256" key="4">
    <source>
        <dbReference type="PROSITE-ProRule" id="PRU00335"/>
    </source>
</evidence>
<evidence type="ECO:0000256" key="1">
    <source>
        <dbReference type="ARBA" id="ARBA00023015"/>
    </source>
</evidence>
<dbReference type="Proteomes" id="UP000295627">
    <property type="component" value="Unassembled WGS sequence"/>
</dbReference>
<evidence type="ECO:0000313" key="7">
    <source>
        <dbReference type="EMBL" id="OHU21725.1"/>
    </source>
</evidence>
<name>A0A1S1L8G6_9MYCO</name>
<dbReference type="SUPFAM" id="SSF46689">
    <property type="entry name" value="Homeodomain-like"/>
    <property type="match status" value="1"/>
</dbReference>
<evidence type="ECO:0000256" key="5">
    <source>
        <dbReference type="SAM" id="MobiDB-lite"/>
    </source>
</evidence>
<evidence type="ECO:0000256" key="3">
    <source>
        <dbReference type="ARBA" id="ARBA00023163"/>
    </source>
</evidence>
<evidence type="ECO:0000259" key="6">
    <source>
        <dbReference type="PROSITE" id="PS50977"/>
    </source>
</evidence>
<dbReference type="AlphaFoldDB" id="A0A1S1L8G6"/>
<dbReference type="InterPro" id="IPR050109">
    <property type="entry name" value="HTH-type_TetR-like_transc_reg"/>
</dbReference>
<dbReference type="PANTHER" id="PTHR30055:SF234">
    <property type="entry name" value="HTH-TYPE TRANSCRIPTIONAL REGULATOR BETI"/>
    <property type="match status" value="1"/>
</dbReference>
<evidence type="ECO:0000313" key="11">
    <source>
        <dbReference type="Proteomes" id="UP000295165"/>
    </source>
</evidence>
<keyword evidence="11" id="KW-1185">Reference proteome</keyword>
<protein>
    <submittedName>
        <fullName evidence="8">TetR/AcrR family transcriptional regulator</fullName>
    </submittedName>
</protein>